<dbReference type="GO" id="GO:0008800">
    <property type="term" value="F:beta-lactamase activity"/>
    <property type="evidence" value="ECO:0007669"/>
    <property type="project" value="UniProtKB-EC"/>
</dbReference>
<dbReference type="EC" id="3.5.2.6" evidence="2"/>
<evidence type="ECO:0000256" key="1">
    <source>
        <dbReference type="SAM" id="SignalP"/>
    </source>
</evidence>
<evidence type="ECO:0000313" key="3">
    <source>
        <dbReference type="Proteomes" id="UP000253727"/>
    </source>
</evidence>
<dbReference type="OrthoDB" id="6198264at2"/>
<comment type="caution">
    <text evidence="2">The sequence shown here is derived from an EMBL/GenBank/DDBJ whole genome shotgun (WGS) entry which is preliminary data.</text>
</comment>
<keyword evidence="2" id="KW-0378">Hydrolase</keyword>
<proteinExistence type="predicted"/>
<accession>A0A369QC50</accession>
<gene>
    <name evidence="2" type="ORF">HME9302_02032</name>
</gene>
<reference evidence="2 3" key="1">
    <citation type="submission" date="2018-04" db="EMBL/GenBank/DDBJ databases">
        <title>Altererythrobacter sp. HME9302 genome sequencing and assembly.</title>
        <authorList>
            <person name="Kang H."/>
            <person name="Kim H."/>
            <person name="Joh K."/>
        </authorList>
    </citation>
    <scope>NUCLEOTIDE SEQUENCE [LARGE SCALE GENOMIC DNA]</scope>
    <source>
        <strain evidence="2 3">HME9302</strain>
    </source>
</reference>
<sequence length="263" mass="28074">MRGVVALFLALATLFAAPLSAQTVQSRMVVTTTIVEEWVEASPSQTASANRLVSAHSIDVPEGIASYGPFRVLDDSRAALVDATNTGSPAHFAAMLAAHPGIETLQLVECPGTDDDRANLALGRMIRSAGLATHVPRGGSVRSGAVELFWAGATRRVDEGAEFAVHSWLDEDGLQADDFAATAPENSMYLNYYIEMGMAAPDARAFYDLTNSVPHEQALWLTARDIRGWMKDSAGDAVRVAQPSDQPMPQIAYALLDSGSEPL</sequence>
<evidence type="ECO:0000313" key="2">
    <source>
        <dbReference type="EMBL" id="RDC60816.1"/>
    </source>
</evidence>
<dbReference type="Proteomes" id="UP000253727">
    <property type="component" value="Unassembled WGS sequence"/>
</dbReference>
<keyword evidence="1" id="KW-0732">Signal</keyword>
<dbReference type="AlphaFoldDB" id="A0A369QC50"/>
<dbReference type="EMBL" id="QBKA01000002">
    <property type="protein sequence ID" value="RDC60816.1"/>
    <property type="molecule type" value="Genomic_DNA"/>
</dbReference>
<keyword evidence="3" id="KW-1185">Reference proteome</keyword>
<feature type="signal peptide" evidence="1">
    <location>
        <begin position="1"/>
        <end position="21"/>
    </location>
</feature>
<protein>
    <submittedName>
        <fullName evidence="2">Beta-lactamase</fullName>
        <ecNumber evidence="2">3.5.2.6</ecNumber>
    </submittedName>
</protein>
<dbReference type="RefSeq" id="WP_115366900.1">
    <property type="nucleotide sequence ID" value="NZ_QBKA01000002.1"/>
</dbReference>
<name>A0A369QC50_9SPHN</name>
<organism evidence="2 3">
    <name type="scientific">Alteripontixanthobacter maritimus</name>
    <dbReference type="NCBI Taxonomy" id="2161824"/>
    <lineage>
        <taxon>Bacteria</taxon>
        <taxon>Pseudomonadati</taxon>
        <taxon>Pseudomonadota</taxon>
        <taxon>Alphaproteobacteria</taxon>
        <taxon>Sphingomonadales</taxon>
        <taxon>Erythrobacteraceae</taxon>
        <taxon>Alteripontixanthobacter</taxon>
    </lineage>
</organism>
<feature type="chain" id="PRO_5016570691" evidence="1">
    <location>
        <begin position="22"/>
        <end position="263"/>
    </location>
</feature>